<dbReference type="Proteomes" id="UP001172386">
    <property type="component" value="Unassembled WGS sequence"/>
</dbReference>
<dbReference type="EMBL" id="JAPDRQ010000086">
    <property type="protein sequence ID" value="KAJ9655928.1"/>
    <property type="molecule type" value="Genomic_DNA"/>
</dbReference>
<sequence length="360" mass="41416">MLSTGSRLLDLPSEIRLQIWELAFGHTDFALYGTAETWDECQECSVRGPLRCSPQASVEDRSGRYADKHAPMKEYNDKLSVLLIHRTVVSEALPIFLSMLTLHCDHLEILRMLSKIGPASLKNNVTKLILHVHYNSYNLYGSLVEMSELTKNFPKLKHLRINYHMRPPISYQNLFDAMYLTVPILILPPPLNRPFLVQRDELLPPDEHHAQMKVDDRPGTTVYTAYMKQEPLFEALFLGEVTTEDAIDEHTAVIRALFHDPEYIAAAKQVVTEEGTIRDPAGVDEIEQRLLRIARAYERNWSAKLHRRRMIQFYTSRGQSKEDAEAYLDRQLADLPEGEGIEVLIQNMMQEEVSLQEFIA</sequence>
<comment type="caution">
    <text evidence="1">The sequence shown here is derived from an EMBL/GenBank/DDBJ whole genome shotgun (WGS) entry which is preliminary data.</text>
</comment>
<evidence type="ECO:0000313" key="1">
    <source>
        <dbReference type="EMBL" id="KAJ9655928.1"/>
    </source>
</evidence>
<keyword evidence="2" id="KW-1185">Reference proteome</keyword>
<name>A0ACC3A5Z3_9EURO</name>
<proteinExistence type="predicted"/>
<reference evidence="1" key="1">
    <citation type="submission" date="2022-10" db="EMBL/GenBank/DDBJ databases">
        <title>Culturing micro-colonial fungi from biological soil crusts in the Mojave desert and describing Neophaeococcomyces mojavensis, and introducing the new genera and species Taxawa tesnikishii.</title>
        <authorList>
            <person name="Kurbessoian T."/>
            <person name="Stajich J.E."/>
        </authorList>
    </citation>
    <scope>NUCLEOTIDE SEQUENCE</scope>
    <source>
        <strain evidence="1">JES_112</strain>
    </source>
</reference>
<protein>
    <submittedName>
        <fullName evidence="1">Uncharacterized protein</fullName>
    </submittedName>
</protein>
<gene>
    <name evidence="1" type="ORF">H2198_005276</name>
</gene>
<accession>A0ACC3A5Z3</accession>
<evidence type="ECO:0000313" key="2">
    <source>
        <dbReference type="Proteomes" id="UP001172386"/>
    </source>
</evidence>
<organism evidence="1 2">
    <name type="scientific">Neophaeococcomyces mojaviensis</name>
    <dbReference type="NCBI Taxonomy" id="3383035"/>
    <lineage>
        <taxon>Eukaryota</taxon>
        <taxon>Fungi</taxon>
        <taxon>Dikarya</taxon>
        <taxon>Ascomycota</taxon>
        <taxon>Pezizomycotina</taxon>
        <taxon>Eurotiomycetes</taxon>
        <taxon>Chaetothyriomycetidae</taxon>
        <taxon>Chaetothyriales</taxon>
        <taxon>Chaetothyriales incertae sedis</taxon>
        <taxon>Neophaeococcomyces</taxon>
    </lineage>
</organism>